<dbReference type="EC" id="1.14.18.1" evidence="2"/>
<dbReference type="InterPro" id="IPR050316">
    <property type="entry name" value="Tyrosinase/Hemocyanin"/>
</dbReference>
<evidence type="ECO:0000256" key="7">
    <source>
        <dbReference type="ARBA" id="ARBA00048881"/>
    </source>
</evidence>
<evidence type="ECO:0000259" key="8">
    <source>
        <dbReference type="Pfam" id="PF00264"/>
    </source>
</evidence>
<comment type="catalytic activity">
    <reaction evidence="6">
        <text>2 L-dopa + O2 = 2 L-dopaquinone + 2 H2O</text>
        <dbReference type="Rhea" id="RHEA:34287"/>
        <dbReference type="ChEBI" id="CHEBI:15377"/>
        <dbReference type="ChEBI" id="CHEBI:15379"/>
        <dbReference type="ChEBI" id="CHEBI:57504"/>
        <dbReference type="ChEBI" id="CHEBI:57924"/>
        <dbReference type="EC" id="1.14.18.1"/>
    </reaction>
</comment>
<comment type="caution">
    <text evidence="9">The sequence shown here is derived from an EMBL/GenBank/DDBJ whole genome shotgun (WGS) entry which is preliminary data.</text>
</comment>
<accession>A0ABR0GUI4</accession>
<protein>
    <recommendedName>
        <fullName evidence="2">tyrosinase</fullName>
        <ecNumber evidence="2">1.14.18.1</ecNumber>
    </recommendedName>
</protein>
<gene>
    <name evidence="9" type="ORF">QC762_109995</name>
</gene>
<keyword evidence="5" id="KW-0470">Melanin biosynthesis</keyword>
<evidence type="ECO:0000313" key="10">
    <source>
        <dbReference type="Proteomes" id="UP001323405"/>
    </source>
</evidence>
<keyword evidence="3" id="KW-0479">Metal-binding</keyword>
<proteinExistence type="inferred from homology"/>
<dbReference type="SUPFAM" id="SSF48056">
    <property type="entry name" value="Di-copper centre-containing domain"/>
    <property type="match status" value="1"/>
</dbReference>
<evidence type="ECO:0000256" key="6">
    <source>
        <dbReference type="ARBA" id="ARBA00048233"/>
    </source>
</evidence>
<dbReference type="PANTHER" id="PTHR11474:SF76">
    <property type="entry name" value="SHKT DOMAIN-CONTAINING PROTEIN"/>
    <property type="match status" value="1"/>
</dbReference>
<evidence type="ECO:0000256" key="3">
    <source>
        <dbReference type="ARBA" id="ARBA00022723"/>
    </source>
</evidence>
<dbReference type="InterPro" id="IPR008922">
    <property type="entry name" value="Di-copper_centre_dom_sf"/>
</dbReference>
<dbReference type="EMBL" id="JAFFHA010000001">
    <property type="protein sequence ID" value="KAK4659417.1"/>
    <property type="molecule type" value="Genomic_DNA"/>
</dbReference>
<dbReference type="Gene3D" id="1.10.1280.10">
    <property type="entry name" value="Di-copper center containing domain from catechol oxidase"/>
    <property type="match status" value="1"/>
</dbReference>
<evidence type="ECO:0000256" key="2">
    <source>
        <dbReference type="ARBA" id="ARBA00011906"/>
    </source>
</evidence>
<name>A0ABR0GUI4_9PEZI</name>
<evidence type="ECO:0000256" key="1">
    <source>
        <dbReference type="ARBA" id="ARBA00009928"/>
    </source>
</evidence>
<reference evidence="9 10" key="1">
    <citation type="journal article" date="2023" name="bioRxiv">
        <title>High-quality genome assemblies of four members of thePodospora anserinaspecies complex.</title>
        <authorList>
            <person name="Ament-Velasquez S.L."/>
            <person name="Vogan A.A."/>
            <person name="Wallerman O."/>
            <person name="Hartmann F."/>
            <person name="Gautier V."/>
            <person name="Silar P."/>
            <person name="Giraud T."/>
            <person name="Johannesson H."/>
        </authorList>
    </citation>
    <scope>NUCLEOTIDE SEQUENCE [LARGE SCALE GENOMIC DNA]</scope>
    <source>
        <strain evidence="9 10">CBS 415.72m</strain>
    </source>
</reference>
<dbReference type="GeneID" id="87905329"/>
<dbReference type="Proteomes" id="UP001323405">
    <property type="component" value="Unassembled WGS sequence"/>
</dbReference>
<dbReference type="Pfam" id="PF00264">
    <property type="entry name" value="Tyrosinase"/>
    <property type="match status" value="1"/>
</dbReference>
<keyword evidence="4" id="KW-0186">Copper</keyword>
<dbReference type="InterPro" id="IPR002227">
    <property type="entry name" value="Tyrosinase_Cu-bd"/>
</dbReference>
<dbReference type="PANTHER" id="PTHR11474">
    <property type="entry name" value="TYROSINASE FAMILY MEMBER"/>
    <property type="match status" value="1"/>
</dbReference>
<keyword evidence="10" id="KW-1185">Reference proteome</keyword>
<evidence type="ECO:0000313" key="9">
    <source>
        <dbReference type="EMBL" id="KAK4659417.1"/>
    </source>
</evidence>
<comment type="catalytic activity">
    <reaction evidence="7">
        <text>L-tyrosine + O2 = L-dopaquinone + H2O</text>
        <dbReference type="Rhea" id="RHEA:18117"/>
        <dbReference type="ChEBI" id="CHEBI:15377"/>
        <dbReference type="ChEBI" id="CHEBI:15379"/>
        <dbReference type="ChEBI" id="CHEBI:57924"/>
        <dbReference type="ChEBI" id="CHEBI:58315"/>
        <dbReference type="EC" id="1.14.18.1"/>
    </reaction>
</comment>
<evidence type="ECO:0000256" key="4">
    <source>
        <dbReference type="ARBA" id="ARBA00023008"/>
    </source>
</evidence>
<organism evidence="9 10">
    <name type="scientific">Podospora pseudocomata</name>
    <dbReference type="NCBI Taxonomy" id="2093779"/>
    <lineage>
        <taxon>Eukaryota</taxon>
        <taxon>Fungi</taxon>
        <taxon>Dikarya</taxon>
        <taxon>Ascomycota</taxon>
        <taxon>Pezizomycotina</taxon>
        <taxon>Sordariomycetes</taxon>
        <taxon>Sordariomycetidae</taxon>
        <taxon>Sordariales</taxon>
        <taxon>Podosporaceae</taxon>
        <taxon>Podospora</taxon>
    </lineage>
</organism>
<feature type="domain" description="Tyrosinase copper-binding" evidence="8">
    <location>
        <begin position="49"/>
        <end position="121"/>
    </location>
</feature>
<comment type="similarity">
    <text evidence="1">Belongs to the tyrosinase family.</text>
</comment>
<sequence length="148" mass="17236">MSSSQPSEIIRGSQHHLRQDVTKLCPKDLDLLVRGVQRIQALPSSHPDLFAQIASYHGIPAWYCQHGNVLSPLWHRAYILRLERALRNVLEDESFEMPFWDEMSKESAKKGPPSNLTRKTYEWSDGSGSRSIWMLNRTFICWVILMRR</sequence>
<dbReference type="RefSeq" id="XP_062748388.1">
    <property type="nucleotide sequence ID" value="XM_062885422.1"/>
</dbReference>
<evidence type="ECO:0000256" key="5">
    <source>
        <dbReference type="ARBA" id="ARBA00023101"/>
    </source>
</evidence>